<comment type="caution">
    <text evidence="1">The sequence shown here is derived from an EMBL/GenBank/DDBJ whole genome shotgun (WGS) entry which is preliminary data.</text>
</comment>
<organism evidence="1 2">
    <name type="scientific">Yinghuangia soli</name>
    <dbReference type="NCBI Taxonomy" id="2908204"/>
    <lineage>
        <taxon>Bacteria</taxon>
        <taxon>Bacillati</taxon>
        <taxon>Actinomycetota</taxon>
        <taxon>Actinomycetes</taxon>
        <taxon>Kitasatosporales</taxon>
        <taxon>Streptomycetaceae</taxon>
        <taxon>Yinghuangia</taxon>
    </lineage>
</organism>
<reference evidence="1" key="1">
    <citation type="submission" date="2022-01" db="EMBL/GenBank/DDBJ databases">
        <title>Genome-Based Taxonomic Classification of the Phylum Actinobacteria.</title>
        <authorList>
            <person name="Gao Y."/>
        </authorList>
    </citation>
    <scope>NUCLEOTIDE SEQUENCE</scope>
    <source>
        <strain evidence="1">KLBMP 8922</strain>
    </source>
</reference>
<dbReference type="AlphaFoldDB" id="A0AA41TZW5"/>
<evidence type="ECO:0000313" key="1">
    <source>
        <dbReference type="EMBL" id="MCF2529228.1"/>
    </source>
</evidence>
<protein>
    <submittedName>
        <fullName evidence="1">Uncharacterized protein</fullName>
    </submittedName>
</protein>
<dbReference type="RefSeq" id="WP_235053441.1">
    <property type="nucleotide sequence ID" value="NZ_JAKFHA010000010.1"/>
</dbReference>
<dbReference type="Proteomes" id="UP001165378">
    <property type="component" value="Unassembled WGS sequence"/>
</dbReference>
<gene>
    <name evidence="1" type="ORF">LZ495_18690</name>
</gene>
<keyword evidence="2" id="KW-1185">Reference proteome</keyword>
<dbReference type="EMBL" id="JAKFHA010000010">
    <property type="protein sequence ID" value="MCF2529228.1"/>
    <property type="molecule type" value="Genomic_DNA"/>
</dbReference>
<name>A0AA41TZW5_9ACTN</name>
<sequence length="97" mass="10691">MTVPTMTVPTMTVPTMTVPTMTVPTMTVPTTAADTTSASDKTSDTTFILARLVLLPFSDLRELPLLRPLRPRPRRPHPSLRCLPLPKAWVRAAVRAL</sequence>
<accession>A0AA41TZW5</accession>
<evidence type="ECO:0000313" key="2">
    <source>
        <dbReference type="Proteomes" id="UP001165378"/>
    </source>
</evidence>
<proteinExistence type="predicted"/>